<dbReference type="SUPFAM" id="SSF46785">
    <property type="entry name" value="Winged helix' DNA-binding domain"/>
    <property type="match status" value="1"/>
</dbReference>
<protein>
    <recommendedName>
        <fullName evidence="4">HTH hxlR-type domain-containing protein</fullName>
    </recommendedName>
</protein>
<evidence type="ECO:0000313" key="5">
    <source>
        <dbReference type="EMBL" id="SCM71149.1"/>
    </source>
</evidence>
<dbReference type="PANTHER" id="PTHR33204:SF29">
    <property type="entry name" value="TRANSCRIPTIONAL REGULATOR"/>
    <property type="match status" value="1"/>
</dbReference>
<name>A0A212L1A3_9BACT</name>
<feature type="domain" description="HTH hxlR-type" evidence="4">
    <location>
        <begin position="23"/>
        <end position="123"/>
    </location>
</feature>
<dbReference type="InterPro" id="IPR036388">
    <property type="entry name" value="WH-like_DNA-bd_sf"/>
</dbReference>
<gene>
    <name evidence="5" type="ORF">KL86DES1_10894</name>
</gene>
<dbReference type="InterPro" id="IPR036390">
    <property type="entry name" value="WH_DNA-bd_sf"/>
</dbReference>
<reference evidence="5" key="1">
    <citation type="submission" date="2016-08" db="EMBL/GenBank/DDBJ databases">
        <authorList>
            <person name="Seilhamer J.J."/>
        </authorList>
    </citation>
    <scope>NUCLEOTIDE SEQUENCE</scope>
    <source>
        <strain evidence="5">86-1</strain>
    </source>
</reference>
<keyword evidence="2" id="KW-0238">DNA-binding</keyword>
<dbReference type="Gene3D" id="1.10.10.10">
    <property type="entry name" value="Winged helix-like DNA-binding domain superfamily/Winged helix DNA-binding domain"/>
    <property type="match status" value="1"/>
</dbReference>
<dbReference type="EMBL" id="FMJC01000001">
    <property type="protein sequence ID" value="SCM71149.1"/>
    <property type="molecule type" value="Genomic_DNA"/>
</dbReference>
<sequence length="128" mass="14250">MKAKMTVGYSTALPRESVYDIPCPLIHALNLIGGKWKLPILWHLADTGGCGFNALGREVRGITNMMLGKCLKELERDGLVSKTELASGKVRRVKYALTPQGWRLLPTLKELYQWGKEHLGVESVCQQA</sequence>
<keyword evidence="1" id="KW-0805">Transcription regulation</keyword>
<proteinExistence type="predicted"/>
<organism evidence="5">
    <name type="scientific">uncultured Desulfovibrio sp</name>
    <dbReference type="NCBI Taxonomy" id="167968"/>
    <lineage>
        <taxon>Bacteria</taxon>
        <taxon>Pseudomonadati</taxon>
        <taxon>Thermodesulfobacteriota</taxon>
        <taxon>Desulfovibrionia</taxon>
        <taxon>Desulfovibrionales</taxon>
        <taxon>Desulfovibrionaceae</taxon>
        <taxon>Desulfovibrio</taxon>
        <taxon>environmental samples</taxon>
    </lineage>
</organism>
<evidence type="ECO:0000256" key="1">
    <source>
        <dbReference type="ARBA" id="ARBA00023015"/>
    </source>
</evidence>
<dbReference type="RefSeq" id="WP_179979662.1">
    <property type="nucleotide sequence ID" value="NZ_LT608333.1"/>
</dbReference>
<evidence type="ECO:0000259" key="4">
    <source>
        <dbReference type="PROSITE" id="PS51118"/>
    </source>
</evidence>
<evidence type="ECO:0000256" key="2">
    <source>
        <dbReference type="ARBA" id="ARBA00023125"/>
    </source>
</evidence>
<evidence type="ECO:0000256" key="3">
    <source>
        <dbReference type="ARBA" id="ARBA00023163"/>
    </source>
</evidence>
<dbReference type="PROSITE" id="PS51118">
    <property type="entry name" value="HTH_HXLR"/>
    <property type="match status" value="1"/>
</dbReference>
<dbReference type="AlphaFoldDB" id="A0A212L1A3"/>
<keyword evidence="3" id="KW-0804">Transcription</keyword>
<dbReference type="InterPro" id="IPR002577">
    <property type="entry name" value="HTH_HxlR"/>
</dbReference>
<dbReference type="PANTHER" id="PTHR33204">
    <property type="entry name" value="TRANSCRIPTIONAL REGULATOR, MARR FAMILY"/>
    <property type="match status" value="1"/>
</dbReference>
<dbReference type="Pfam" id="PF01638">
    <property type="entry name" value="HxlR"/>
    <property type="match status" value="1"/>
</dbReference>
<dbReference type="GO" id="GO:0003677">
    <property type="term" value="F:DNA binding"/>
    <property type="evidence" value="ECO:0007669"/>
    <property type="project" value="UniProtKB-KW"/>
</dbReference>
<accession>A0A212L1A3</accession>